<dbReference type="Gene3D" id="3.40.50.720">
    <property type="entry name" value="NAD(P)-binding Rossmann-like Domain"/>
    <property type="match status" value="1"/>
</dbReference>
<dbReference type="InterPro" id="IPR020904">
    <property type="entry name" value="Sc_DH/Rdtase_CS"/>
</dbReference>
<dbReference type="SUPFAM" id="SSF51735">
    <property type="entry name" value="NAD(P)-binding Rossmann-fold domains"/>
    <property type="match status" value="1"/>
</dbReference>
<dbReference type="InterPro" id="IPR002347">
    <property type="entry name" value="SDR_fam"/>
</dbReference>
<dbReference type="NCBIfam" id="NF009464">
    <property type="entry name" value="PRK12824.1"/>
    <property type="match status" value="1"/>
</dbReference>
<dbReference type="PRINTS" id="PR00080">
    <property type="entry name" value="SDRFAMILY"/>
</dbReference>
<reference evidence="4" key="1">
    <citation type="submission" date="2019-02" db="EMBL/GenBank/DDBJ databases">
        <authorList>
            <person name="Gruber-Vodicka R. H."/>
            <person name="Seah K. B. B."/>
        </authorList>
    </citation>
    <scope>NUCLEOTIDE SEQUENCE</scope>
    <source>
        <strain evidence="5">BECK_BZ106</strain>
        <strain evidence="4">BECK_BZ15</strain>
    </source>
</reference>
<gene>
    <name evidence="4" type="ORF">BECKFW1821A_GA0114235_10452</name>
    <name evidence="5" type="ORF">BECKFW1821B_GA0114236_105212</name>
</gene>
<feature type="domain" description="Ketoreductase" evidence="3">
    <location>
        <begin position="3"/>
        <end position="184"/>
    </location>
</feature>
<dbReference type="PRINTS" id="PR00081">
    <property type="entry name" value="GDHRDH"/>
</dbReference>
<keyword evidence="2" id="KW-0560">Oxidoreductase</keyword>
<comment type="similarity">
    <text evidence="1">Belongs to the short-chain dehydrogenases/reductases (SDR) family.</text>
</comment>
<evidence type="ECO:0000256" key="2">
    <source>
        <dbReference type="ARBA" id="ARBA00023002"/>
    </source>
</evidence>
<proteinExistence type="inferred from homology"/>
<organism evidence="4">
    <name type="scientific">Candidatus Kentrum sp. FW</name>
    <dbReference type="NCBI Taxonomy" id="2126338"/>
    <lineage>
        <taxon>Bacteria</taxon>
        <taxon>Pseudomonadati</taxon>
        <taxon>Pseudomonadota</taxon>
        <taxon>Gammaproteobacteria</taxon>
        <taxon>Candidatus Kentrum</taxon>
    </lineage>
</organism>
<dbReference type="NCBIfam" id="TIGR01829">
    <property type="entry name" value="AcAcCoA_reduct"/>
    <property type="match status" value="1"/>
</dbReference>
<dbReference type="AlphaFoldDB" id="A0A450SK30"/>
<accession>A0A450SK30</accession>
<sequence>MAKTAFVTGGAGGIGQAICKRLADAGHKVAACYIPQEKESALEWQKESKSQGYDYYLVEGDVSSFESSKEMVEKVEKDVAPIDILVNCAGITKDTTFKKMSEDQWKSVIDINLNSVFNVTKPVLDGMLGRNYGRIICISSLNGQKGQFGQSNYSASKSGMHGFAMSLAQEVASKGITVNSVSPGYIGTKMVMAIPEKVRDQIVAQIPVGRLGTPDEIGAVVAFLASDDAGFITGSNIAINGGQHTQF</sequence>
<dbReference type="PROSITE" id="PS00061">
    <property type="entry name" value="ADH_SHORT"/>
    <property type="match status" value="1"/>
</dbReference>
<dbReference type="GO" id="GO:0032787">
    <property type="term" value="P:monocarboxylic acid metabolic process"/>
    <property type="evidence" value="ECO:0007669"/>
    <property type="project" value="UniProtKB-ARBA"/>
</dbReference>
<dbReference type="FunFam" id="3.40.50.720:FF:000173">
    <property type="entry name" value="3-oxoacyl-[acyl-carrier protein] reductase"/>
    <property type="match status" value="1"/>
</dbReference>
<evidence type="ECO:0000256" key="1">
    <source>
        <dbReference type="ARBA" id="ARBA00006484"/>
    </source>
</evidence>
<evidence type="ECO:0000259" key="3">
    <source>
        <dbReference type="SMART" id="SM00822"/>
    </source>
</evidence>
<dbReference type="InterPro" id="IPR036291">
    <property type="entry name" value="NAD(P)-bd_dom_sf"/>
</dbReference>
<dbReference type="GO" id="GO:0005737">
    <property type="term" value="C:cytoplasm"/>
    <property type="evidence" value="ECO:0007669"/>
    <property type="project" value="InterPro"/>
</dbReference>
<dbReference type="EMBL" id="CAADEW010000045">
    <property type="protein sequence ID" value="VFJ53862.1"/>
    <property type="molecule type" value="Genomic_DNA"/>
</dbReference>
<dbReference type="InterPro" id="IPR011283">
    <property type="entry name" value="Acetoacetyl-CoA_reductase"/>
</dbReference>
<dbReference type="PANTHER" id="PTHR42879">
    <property type="entry name" value="3-OXOACYL-(ACYL-CARRIER-PROTEIN) REDUCTASE"/>
    <property type="match status" value="1"/>
</dbReference>
<name>A0A450SK30_9GAMM</name>
<dbReference type="EMBL" id="CAADFD010000052">
    <property type="protein sequence ID" value="VFJ59906.1"/>
    <property type="molecule type" value="Genomic_DNA"/>
</dbReference>
<dbReference type="PANTHER" id="PTHR42879:SF2">
    <property type="entry name" value="3-OXOACYL-[ACYL-CARRIER-PROTEIN] REDUCTASE FABG"/>
    <property type="match status" value="1"/>
</dbReference>
<evidence type="ECO:0000313" key="4">
    <source>
        <dbReference type="EMBL" id="VFJ53862.1"/>
    </source>
</evidence>
<dbReference type="InterPro" id="IPR057326">
    <property type="entry name" value="KR_dom"/>
</dbReference>
<dbReference type="Pfam" id="PF13561">
    <property type="entry name" value="adh_short_C2"/>
    <property type="match status" value="1"/>
</dbReference>
<evidence type="ECO:0000313" key="5">
    <source>
        <dbReference type="EMBL" id="VFJ59906.1"/>
    </source>
</evidence>
<dbReference type="GO" id="GO:0042619">
    <property type="term" value="P:poly-hydroxybutyrate biosynthetic process"/>
    <property type="evidence" value="ECO:0007669"/>
    <property type="project" value="InterPro"/>
</dbReference>
<dbReference type="SMART" id="SM00822">
    <property type="entry name" value="PKS_KR"/>
    <property type="match status" value="1"/>
</dbReference>
<protein>
    <submittedName>
        <fullName evidence="4">3-oxoacyl-[acyl-carrier-protein] reductase</fullName>
    </submittedName>
</protein>
<dbReference type="NCBIfam" id="NF009466">
    <property type="entry name" value="PRK12826.1-2"/>
    <property type="match status" value="1"/>
</dbReference>
<dbReference type="CDD" id="cd05333">
    <property type="entry name" value="BKR_SDR_c"/>
    <property type="match status" value="1"/>
</dbReference>
<dbReference type="GO" id="GO:0018454">
    <property type="term" value="F:acetoacetyl-CoA reductase activity"/>
    <property type="evidence" value="ECO:0007669"/>
    <property type="project" value="InterPro"/>
</dbReference>
<dbReference type="InterPro" id="IPR050259">
    <property type="entry name" value="SDR"/>
</dbReference>